<accession>A0A0U2WUT6</accession>
<protein>
    <submittedName>
        <fullName evidence="4">Proteasome accessory factor PafA2</fullName>
    </submittedName>
    <submittedName>
        <fullName evidence="3">Pup deamidase/depupylase</fullName>
    </submittedName>
</protein>
<dbReference type="GO" id="GO:0019941">
    <property type="term" value="P:modification-dependent protein catabolic process"/>
    <property type="evidence" value="ECO:0007669"/>
    <property type="project" value="InterPro"/>
</dbReference>
<dbReference type="InterPro" id="IPR022366">
    <property type="entry name" value="Pup_deamidase"/>
</dbReference>
<dbReference type="Proteomes" id="UP000321155">
    <property type="component" value="Unassembled WGS sequence"/>
</dbReference>
<dbReference type="GO" id="GO:0008233">
    <property type="term" value="F:peptidase activity"/>
    <property type="evidence" value="ECO:0007669"/>
    <property type="project" value="InterPro"/>
</dbReference>
<dbReference type="Proteomes" id="UP000057181">
    <property type="component" value="Chromosome"/>
</dbReference>
<dbReference type="PANTHER" id="PTHR42307:SF2">
    <property type="entry name" value="PUP DEAMIDASE_DEPUPYLASE"/>
    <property type="match status" value="1"/>
</dbReference>
<dbReference type="OrthoDB" id="9760627at2"/>
<dbReference type="GO" id="GO:0005524">
    <property type="term" value="F:ATP binding"/>
    <property type="evidence" value="ECO:0007669"/>
    <property type="project" value="TreeGrafter"/>
</dbReference>
<dbReference type="PIRSF" id="PIRSF018077">
    <property type="entry name" value="UCP018077"/>
    <property type="match status" value="1"/>
</dbReference>
<dbReference type="GO" id="GO:0070490">
    <property type="term" value="P:protein pupylation"/>
    <property type="evidence" value="ECO:0007669"/>
    <property type="project" value="TreeGrafter"/>
</dbReference>
<evidence type="ECO:0000256" key="2">
    <source>
        <dbReference type="PIRSR" id="PIRSR018077-1"/>
    </source>
</evidence>
<reference evidence="3 5" key="1">
    <citation type="submission" date="2015-11" db="EMBL/GenBank/DDBJ databases">
        <title>Complete Genome Sequence of Kocuria flava strain HO-9041.</title>
        <authorList>
            <person name="Zhou M."/>
            <person name="Dai J."/>
        </authorList>
    </citation>
    <scope>NUCLEOTIDE SEQUENCE [LARGE SCALE GENOMIC DNA]</scope>
    <source>
        <strain evidence="3 5">HO-9041</strain>
    </source>
</reference>
<dbReference type="InterPro" id="IPR004347">
    <property type="entry name" value="Pup_ligase/deamidase"/>
</dbReference>
<evidence type="ECO:0000313" key="5">
    <source>
        <dbReference type="Proteomes" id="UP000057181"/>
    </source>
</evidence>
<dbReference type="Pfam" id="PF03136">
    <property type="entry name" value="Pup_ligase"/>
    <property type="match status" value="1"/>
</dbReference>
<evidence type="ECO:0000313" key="6">
    <source>
        <dbReference type="Proteomes" id="UP000321155"/>
    </source>
</evidence>
<name>A0A0U2WUT6_9MICC</name>
<dbReference type="NCBIfam" id="TIGR03688">
    <property type="entry name" value="depupylase_Dop"/>
    <property type="match status" value="1"/>
</dbReference>
<evidence type="ECO:0000313" key="3">
    <source>
        <dbReference type="EMBL" id="ALU40148.1"/>
    </source>
</evidence>
<dbReference type="EMBL" id="CP013254">
    <property type="protein sequence ID" value="ALU40148.1"/>
    <property type="molecule type" value="Genomic_DNA"/>
</dbReference>
<evidence type="ECO:0000256" key="1">
    <source>
        <dbReference type="ARBA" id="ARBA00009114"/>
    </source>
</evidence>
<dbReference type="GO" id="GO:0010498">
    <property type="term" value="P:proteasomal protein catabolic process"/>
    <property type="evidence" value="ECO:0007669"/>
    <property type="project" value="InterPro"/>
</dbReference>
<dbReference type="PANTHER" id="PTHR42307">
    <property type="entry name" value="PUP DEAMIDASE/DEPUPYLASE"/>
    <property type="match status" value="1"/>
</dbReference>
<proteinExistence type="inferred from homology"/>
<dbReference type="GO" id="GO:0000502">
    <property type="term" value="C:proteasome complex"/>
    <property type="evidence" value="ECO:0007669"/>
    <property type="project" value="UniProtKB-KW"/>
</dbReference>
<dbReference type="STRING" id="446860.AS188_10770"/>
<dbReference type="RefSeq" id="WP_058858849.1">
    <property type="nucleotide sequence ID" value="NZ_BJZR01000005.1"/>
</dbReference>
<comment type="similarity">
    <text evidence="1">Belongs to the Pup ligase/Pup deamidase family. Pup deamidase subfamily.</text>
</comment>
<keyword evidence="4" id="KW-0647">Proteasome</keyword>
<feature type="active site" description="Proton acceptor" evidence="2">
    <location>
        <position position="125"/>
    </location>
</feature>
<evidence type="ECO:0000313" key="4">
    <source>
        <dbReference type="EMBL" id="GEO91011.1"/>
    </source>
</evidence>
<keyword evidence="6" id="KW-1185">Reference proteome</keyword>
<dbReference type="KEGG" id="kfv:AS188_10770"/>
<sequence>MSVHRVMGAETEYGVLAPAHPAANPAVLSTQVVTAYAALVRRRLGATGTTTGWDYHGEQPLTDARGHTLAREHARPDQLTDTAPVLTAEEIAAEALTETGLWAEDTAHRPVTNTVLPNGARLYVDHSHPEYSSPEVTTPRDALRWDAAGDRIALEAVRALAASAEHTGLPAVNLYKNNTDNKSVSYGAHENYLVPRSVPFPDLAAGLLPFFASRQVLCGAGRVGLGPRGERPGFQISQRADFFEREIGLETTVHRPLVNTRDEPHADPGHHRRLHVIIGDANLAHTSTLLKFGTTALVLGLIEAGAAPDAALADPVAALRTISHDPHLRATVPLRDGRELTGVQLQRLYLDAARAHEHAGGTPDEDTREVLDLWAEVLDALETDPLSLADRLDWVAKHALLLGYRRRDGLAWDDPRMTLVDLQYHDVRPEKSLHHRLVAAGRMRTLLDGHRIAEAADRPPEDTRAWFRGRLVARFPDAVAAANWDSVSLTLPTPPGTAPRGARITMPEPLALTRPETDALLGAATGAEDLVTALAAAHPGLVRTGALG</sequence>
<dbReference type="AlphaFoldDB" id="A0A0U2WUT6"/>
<dbReference type="EMBL" id="BJZR01000005">
    <property type="protein sequence ID" value="GEO91011.1"/>
    <property type="molecule type" value="Genomic_DNA"/>
</dbReference>
<dbReference type="GO" id="GO:0016811">
    <property type="term" value="F:hydrolase activity, acting on carbon-nitrogen (but not peptide) bonds, in linear amides"/>
    <property type="evidence" value="ECO:0007669"/>
    <property type="project" value="InterPro"/>
</dbReference>
<organism evidence="3 5">
    <name type="scientific">Kocuria flava</name>
    <dbReference type="NCBI Taxonomy" id="446860"/>
    <lineage>
        <taxon>Bacteria</taxon>
        <taxon>Bacillati</taxon>
        <taxon>Actinomycetota</taxon>
        <taxon>Actinomycetes</taxon>
        <taxon>Micrococcales</taxon>
        <taxon>Micrococcaceae</taxon>
        <taxon>Kocuria</taxon>
    </lineage>
</organism>
<gene>
    <name evidence="3" type="ORF">AS188_10770</name>
    <name evidence="4" type="ORF">KFL01_03170</name>
</gene>
<reference evidence="4 6" key="2">
    <citation type="submission" date="2019-07" db="EMBL/GenBank/DDBJ databases">
        <title>Whole genome shotgun sequence of Kocuria flava NBRC 107626.</title>
        <authorList>
            <person name="Hosoyama A."/>
            <person name="Uohara A."/>
            <person name="Ohji S."/>
            <person name="Ichikawa N."/>
        </authorList>
    </citation>
    <scope>NUCLEOTIDE SEQUENCE [LARGE SCALE GENOMIC DNA]</scope>
    <source>
        <strain evidence="4 6">NBRC 107626</strain>
    </source>
</reference>